<evidence type="ECO:0000256" key="1">
    <source>
        <dbReference type="PROSITE-ProRule" id="PRU00325"/>
    </source>
</evidence>
<keyword evidence="1" id="KW-0862">Zinc</keyword>
<organism evidence="3 4">
    <name type="scientific">Thermosphaera chiliense</name>
    <dbReference type="NCBI Taxonomy" id="3402707"/>
    <lineage>
        <taxon>Archaea</taxon>
        <taxon>Thermoproteota</taxon>
        <taxon>Thermoprotei</taxon>
        <taxon>Desulfurococcales</taxon>
        <taxon>Desulfurococcaceae</taxon>
        <taxon>Thermosphaera</taxon>
    </lineage>
</organism>
<accession>A0A7M1US23</accession>
<reference evidence="3 4" key="1">
    <citation type="submission" date="2020-10" db="EMBL/GenBank/DDBJ databases">
        <title>Complete genome sequence of Thermosphaera aggregans strain 3507.</title>
        <authorList>
            <person name="Zayulina K.S."/>
            <person name="Elcheninov A.G."/>
            <person name="Toshchakov S.V."/>
            <person name="Kublanov I.V."/>
            <person name="Kochetkova T.V."/>
        </authorList>
    </citation>
    <scope>NUCLEOTIDE SEQUENCE [LARGE SCALE GENOMIC DNA]</scope>
    <source>
        <strain evidence="3 4">3507</strain>
    </source>
</reference>
<dbReference type="PROSITE" id="PS50966">
    <property type="entry name" value="ZF_SWIM"/>
    <property type="match status" value="1"/>
</dbReference>
<keyword evidence="1" id="KW-0479">Metal-binding</keyword>
<evidence type="ECO:0000259" key="2">
    <source>
        <dbReference type="PROSITE" id="PS50966"/>
    </source>
</evidence>
<evidence type="ECO:0000313" key="3">
    <source>
        <dbReference type="EMBL" id="QOR95078.1"/>
    </source>
</evidence>
<feature type="domain" description="SWIM-type" evidence="2">
    <location>
        <begin position="60"/>
        <end position="97"/>
    </location>
</feature>
<dbReference type="AlphaFoldDB" id="A0A7M1US23"/>
<sequence>MDDTLDVKDTAKYLESITPESPEAKSILAEVYEKRFVKLSCKQGSSNGFIWVYTGPRGDYLLVPRSFCSCKDFMIRTASTKKTPACKHLVGLELAAKLGKKREVSLSAEDCVRIVFEILEKNLSPTLRKALYTLQE</sequence>
<protein>
    <submittedName>
        <fullName evidence="3">Metal-binding protein</fullName>
    </submittedName>
</protein>
<keyword evidence="4" id="KW-1185">Reference proteome</keyword>
<proteinExistence type="predicted"/>
<evidence type="ECO:0000313" key="4">
    <source>
        <dbReference type="Proteomes" id="UP000593766"/>
    </source>
</evidence>
<dbReference type="Proteomes" id="UP000593766">
    <property type="component" value="Chromosome"/>
</dbReference>
<dbReference type="GO" id="GO:0008270">
    <property type="term" value="F:zinc ion binding"/>
    <property type="evidence" value="ECO:0007669"/>
    <property type="project" value="UniProtKB-KW"/>
</dbReference>
<name>A0A7M1US23_9CREN</name>
<dbReference type="OrthoDB" id="31559at2157"/>
<gene>
    <name evidence="3" type="ORF">IMZ38_01840</name>
</gene>
<dbReference type="EMBL" id="CP063144">
    <property type="protein sequence ID" value="QOR95078.1"/>
    <property type="molecule type" value="Genomic_DNA"/>
</dbReference>
<dbReference type="KEGG" id="tcs:IMZ38_01840"/>
<dbReference type="InterPro" id="IPR007527">
    <property type="entry name" value="Znf_SWIM"/>
</dbReference>
<keyword evidence="1" id="KW-0863">Zinc-finger</keyword>